<dbReference type="Proteomes" id="UP000287352">
    <property type="component" value="Unassembled WGS sequence"/>
</dbReference>
<dbReference type="AlphaFoldDB" id="A0A402A9Q0"/>
<dbReference type="SUPFAM" id="SSF103473">
    <property type="entry name" value="MFS general substrate transporter"/>
    <property type="match status" value="1"/>
</dbReference>
<feature type="transmembrane region" description="Helical" evidence="5">
    <location>
        <begin position="28"/>
        <end position="45"/>
    </location>
</feature>
<dbReference type="PANTHER" id="PTHR42910">
    <property type="entry name" value="TRANSPORTER SCO4007-RELATED"/>
    <property type="match status" value="1"/>
</dbReference>
<feature type="transmembrane region" description="Helical" evidence="5">
    <location>
        <begin position="318"/>
        <end position="336"/>
    </location>
</feature>
<evidence type="ECO:0000313" key="7">
    <source>
        <dbReference type="EMBL" id="GCE15681.1"/>
    </source>
</evidence>
<keyword evidence="2 5" id="KW-0812">Transmembrane</keyword>
<comment type="caution">
    <text evidence="7">The sequence shown here is derived from an EMBL/GenBank/DDBJ whole genome shotgun (WGS) entry which is preliminary data.</text>
</comment>
<dbReference type="InterPro" id="IPR020846">
    <property type="entry name" value="MFS_dom"/>
</dbReference>
<dbReference type="GO" id="GO:0022857">
    <property type="term" value="F:transmembrane transporter activity"/>
    <property type="evidence" value="ECO:0007669"/>
    <property type="project" value="InterPro"/>
</dbReference>
<sequence>MNIFSDNFLNKSDTSNPTIQPILNKRHISFLAVACALTISNLYYMQPLLATIAQDFGVSEEKIGFLSVLTQIGYACGLLLIAPLGDKYNQRNIVLFLLVAVTLSLSSVALAPTLDIVAVASFFVGFTTVIPQIIIPYTTRLTKENIRGKVVGVMLSALAIGILLSRTISGIIASIYSWKIMYWIAASSMLLLGVFVFFLLPSDRAPKDTPSYPALIASLWETVQTESILREACLFGALMFAAFNSFWVTLSIYLLTSSYHYSSEITGLFGLTGIFGAIAAPSIGRFADRYNPRYITGLAIIISLISLVLLWLMNWSLLSFIFGIILLELGIQACQVSNQSRIHKLSQSKRSRYNTIYMFTYFIGGAAGSLLGTYGWRVAKWNGVCMIIASLLLLALVWYWISSKKIGRTQWSI</sequence>
<keyword evidence="3 5" id="KW-1133">Transmembrane helix</keyword>
<feature type="domain" description="Major facilitator superfamily (MFS) profile" evidence="6">
    <location>
        <begin position="27"/>
        <end position="407"/>
    </location>
</feature>
<feature type="transmembrane region" description="Helical" evidence="5">
    <location>
        <begin position="116"/>
        <end position="138"/>
    </location>
</feature>
<dbReference type="InterPro" id="IPR036259">
    <property type="entry name" value="MFS_trans_sf"/>
</dbReference>
<dbReference type="RefSeq" id="WP_126583106.1">
    <property type="nucleotide sequence ID" value="NZ_BIFR01000002.1"/>
</dbReference>
<keyword evidence="4 5" id="KW-0472">Membrane</keyword>
<dbReference type="EMBL" id="BIFR01000002">
    <property type="protein sequence ID" value="GCE15681.1"/>
    <property type="molecule type" value="Genomic_DNA"/>
</dbReference>
<dbReference type="GO" id="GO:0005886">
    <property type="term" value="C:plasma membrane"/>
    <property type="evidence" value="ECO:0007669"/>
    <property type="project" value="UniProtKB-SubCell"/>
</dbReference>
<feature type="transmembrane region" description="Helical" evidence="5">
    <location>
        <begin position="150"/>
        <end position="174"/>
    </location>
</feature>
<feature type="transmembrane region" description="Helical" evidence="5">
    <location>
        <begin position="267"/>
        <end position="287"/>
    </location>
</feature>
<feature type="transmembrane region" description="Helical" evidence="5">
    <location>
        <begin position="294"/>
        <end position="312"/>
    </location>
</feature>
<evidence type="ECO:0000256" key="2">
    <source>
        <dbReference type="ARBA" id="ARBA00022692"/>
    </source>
</evidence>
<feature type="transmembrane region" description="Helical" evidence="5">
    <location>
        <begin position="180"/>
        <end position="200"/>
    </location>
</feature>
<evidence type="ECO:0000256" key="1">
    <source>
        <dbReference type="ARBA" id="ARBA00004651"/>
    </source>
</evidence>
<evidence type="ECO:0000259" key="6">
    <source>
        <dbReference type="PROSITE" id="PS50850"/>
    </source>
</evidence>
<keyword evidence="8" id="KW-1185">Reference proteome</keyword>
<gene>
    <name evidence="7" type="ORF">KTT_55400</name>
</gene>
<protein>
    <submittedName>
        <fullName evidence="7">Permease</fullName>
    </submittedName>
</protein>
<dbReference type="PANTHER" id="PTHR42910:SF1">
    <property type="entry name" value="MAJOR FACILITATOR SUPERFAMILY (MFS) PROFILE DOMAIN-CONTAINING PROTEIN"/>
    <property type="match status" value="1"/>
</dbReference>
<dbReference type="Gene3D" id="1.20.1250.20">
    <property type="entry name" value="MFS general substrate transporter like domains"/>
    <property type="match status" value="1"/>
</dbReference>
<dbReference type="Pfam" id="PF07690">
    <property type="entry name" value="MFS_1"/>
    <property type="match status" value="1"/>
</dbReference>
<evidence type="ECO:0000256" key="3">
    <source>
        <dbReference type="ARBA" id="ARBA00022989"/>
    </source>
</evidence>
<name>A0A402A9Q0_9CHLR</name>
<comment type="subcellular location">
    <subcellularLocation>
        <location evidence="1">Cell membrane</location>
        <topology evidence="1">Multi-pass membrane protein</topology>
    </subcellularLocation>
</comment>
<feature type="transmembrane region" description="Helical" evidence="5">
    <location>
        <begin position="65"/>
        <end position="85"/>
    </location>
</feature>
<evidence type="ECO:0000256" key="4">
    <source>
        <dbReference type="ARBA" id="ARBA00023136"/>
    </source>
</evidence>
<feature type="transmembrane region" description="Helical" evidence="5">
    <location>
        <begin position="381"/>
        <end position="401"/>
    </location>
</feature>
<evidence type="ECO:0000313" key="8">
    <source>
        <dbReference type="Proteomes" id="UP000287352"/>
    </source>
</evidence>
<proteinExistence type="predicted"/>
<feature type="transmembrane region" description="Helical" evidence="5">
    <location>
        <begin position="92"/>
        <end position="110"/>
    </location>
</feature>
<feature type="transmembrane region" description="Helical" evidence="5">
    <location>
        <begin position="232"/>
        <end position="255"/>
    </location>
</feature>
<organism evidence="7 8">
    <name type="scientific">Tengunoibacter tsumagoiensis</name>
    <dbReference type="NCBI Taxonomy" id="2014871"/>
    <lineage>
        <taxon>Bacteria</taxon>
        <taxon>Bacillati</taxon>
        <taxon>Chloroflexota</taxon>
        <taxon>Ktedonobacteria</taxon>
        <taxon>Ktedonobacterales</taxon>
        <taxon>Dictyobacteraceae</taxon>
        <taxon>Tengunoibacter</taxon>
    </lineage>
</organism>
<evidence type="ECO:0000256" key="5">
    <source>
        <dbReference type="SAM" id="Phobius"/>
    </source>
</evidence>
<accession>A0A402A9Q0</accession>
<dbReference type="PROSITE" id="PS50850">
    <property type="entry name" value="MFS"/>
    <property type="match status" value="1"/>
</dbReference>
<reference evidence="8" key="1">
    <citation type="submission" date="2018-12" db="EMBL/GenBank/DDBJ databases">
        <title>Tengunoibacter tsumagoiensis gen. nov., sp. nov., Dictyobacter kobayashii sp. nov., D. alpinus sp. nov., and D. joshuensis sp. nov. and description of Dictyobacteraceae fam. nov. within the order Ktedonobacterales isolated from Tengu-no-mugimeshi.</title>
        <authorList>
            <person name="Wang C.M."/>
            <person name="Zheng Y."/>
            <person name="Sakai Y."/>
            <person name="Toyoda A."/>
            <person name="Minakuchi Y."/>
            <person name="Abe K."/>
            <person name="Yokota A."/>
            <person name="Yabe S."/>
        </authorList>
    </citation>
    <scope>NUCLEOTIDE SEQUENCE [LARGE SCALE GENOMIC DNA]</scope>
    <source>
        <strain evidence="8">Uno3</strain>
    </source>
</reference>
<dbReference type="OrthoDB" id="9815356at2"/>
<feature type="transmembrane region" description="Helical" evidence="5">
    <location>
        <begin position="356"/>
        <end position="375"/>
    </location>
</feature>
<dbReference type="CDD" id="cd17324">
    <property type="entry name" value="MFS_NepI_like"/>
    <property type="match status" value="1"/>
</dbReference>
<dbReference type="InterPro" id="IPR011701">
    <property type="entry name" value="MFS"/>
</dbReference>